<feature type="region of interest" description="Disordered" evidence="1">
    <location>
        <begin position="318"/>
        <end position="353"/>
    </location>
</feature>
<accession>I0WUZ7</accession>
<dbReference type="EMBL" id="AJJH01000039">
    <property type="protein sequence ID" value="EID80213.1"/>
    <property type="molecule type" value="Genomic_DNA"/>
</dbReference>
<sequence>MARGADDMTDRALRSKYVDLVRDGVAPKNLTERGRKATFGPLVSSAMSAYQRGWGYPEWADFVTEPASELGRQVRLGSRSSKAAVEKTLIKAWDMAVSNADSSPAWTREQISEMARTRARGARELMGKPRADLTANERQILRHVIALTDERARCRHTLPRRAVMEATGLKERSVRTALDGLVGKGMLALVERGRPRGPRSRRSRSNIYELTVPTLSPAPPSPIPVNGYVGPPAQACGTPRTHRPGAPAQACGTPARLRCPQCGQEHDDQRPYRICLECVAAKRWPTVCAQCGRTLTAKYRTVVCLSHIYAEEKELKQQQASTQKAAAQTDSEVTQSDRAVWRGTTVPTQRRIS</sequence>
<protein>
    <submittedName>
        <fullName evidence="2">Uncharacterized protein</fullName>
    </submittedName>
</protein>
<proteinExistence type="predicted"/>
<feature type="compositionally biased region" description="Low complexity" evidence="1">
    <location>
        <begin position="318"/>
        <end position="329"/>
    </location>
</feature>
<gene>
    <name evidence="2" type="ORF">W59_08364</name>
</gene>
<evidence type="ECO:0000256" key="1">
    <source>
        <dbReference type="SAM" id="MobiDB-lite"/>
    </source>
</evidence>
<organism evidence="2 3">
    <name type="scientific">Rhodococcus opacus RKJ300 = JCM 13270</name>
    <dbReference type="NCBI Taxonomy" id="1165867"/>
    <lineage>
        <taxon>Bacteria</taxon>
        <taxon>Bacillati</taxon>
        <taxon>Actinomycetota</taxon>
        <taxon>Actinomycetes</taxon>
        <taxon>Mycobacteriales</taxon>
        <taxon>Nocardiaceae</taxon>
        <taxon>Rhodococcus</taxon>
    </lineage>
</organism>
<evidence type="ECO:0000313" key="3">
    <source>
        <dbReference type="Proteomes" id="UP000006447"/>
    </source>
</evidence>
<dbReference type="AlphaFoldDB" id="I0WUZ7"/>
<name>I0WUZ7_RHOOP</name>
<reference evidence="2 3" key="1">
    <citation type="journal article" date="2012" name="J. Bacteriol.">
        <title>Draft genome sequence of the nitrophenol-degrading actinomycete Rhodococcus imtechensis RKJ300.</title>
        <authorList>
            <person name="Vikram S."/>
            <person name="Kumar S."/>
            <person name="Subramanian S."/>
            <person name="Raghava G.P."/>
        </authorList>
    </citation>
    <scope>NUCLEOTIDE SEQUENCE [LARGE SCALE GENOMIC DNA]</scope>
    <source>
        <strain evidence="2 3">RKJ300</strain>
    </source>
</reference>
<dbReference type="Proteomes" id="UP000006447">
    <property type="component" value="Unassembled WGS sequence"/>
</dbReference>
<evidence type="ECO:0000313" key="2">
    <source>
        <dbReference type="EMBL" id="EID80213.1"/>
    </source>
</evidence>
<comment type="caution">
    <text evidence="2">The sequence shown here is derived from an EMBL/GenBank/DDBJ whole genome shotgun (WGS) entry which is preliminary data.</text>
</comment>